<evidence type="ECO:0000256" key="1">
    <source>
        <dbReference type="SAM" id="SignalP"/>
    </source>
</evidence>
<name>A0A1M5TUN1_9FLAO</name>
<feature type="signal peptide" evidence="1">
    <location>
        <begin position="1"/>
        <end position="19"/>
    </location>
</feature>
<dbReference type="OrthoDB" id="1376960at2"/>
<gene>
    <name evidence="2" type="ORF">SAMN05444148_2272</name>
</gene>
<dbReference type="Proteomes" id="UP000184522">
    <property type="component" value="Unassembled WGS sequence"/>
</dbReference>
<evidence type="ECO:0000313" key="2">
    <source>
        <dbReference type="EMBL" id="SHH54296.1"/>
    </source>
</evidence>
<reference evidence="3" key="1">
    <citation type="submission" date="2016-11" db="EMBL/GenBank/DDBJ databases">
        <authorList>
            <person name="Varghese N."/>
            <person name="Submissions S."/>
        </authorList>
    </citation>
    <scope>NUCLEOTIDE SEQUENCE [LARGE SCALE GENOMIC DNA]</scope>
    <source>
        <strain evidence="3">DSM 25330</strain>
    </source>
</reference>
<accession>A0A1M5TUN1</accession>
<protein>
    <recommendedName>
        <fullName evidence="4">YARHG domain-containing protein</fullName>
    </recommendedName>
</protein>
<evidence type="ECO:0000313" key="3">
    <source>
        <dbReference type="Proteomes" id="UP000184522"/>
    </source>
</evidence>
<dbReference type="RefSeq" id="WP_073086497.1">
    <property type="nucleotide sequence ID" value="NZ_FQWS01000002.1"/>
</dbReference>
<evidence type="ECO:0008006" key="4">
    <source>
        <dbReference type="Google" id="ProtNLM"/>
    </source>
</evidence>
<dbReference type="AlphaFoldDB" id="A0A1M5TUN1"/>
<keyword evidence="3" id="KW-1185">Reference proteome</keyword>
<keyword evidence="1" id="KW-0732">Signal</keyword>
<feature type="chain" id="PRO_5012793537" description="YARHG domain-containing protein" evidence="1">
    <location>
        <begin position="20"/>
        <end position="274"/>
    </location>
</feature>
<dbReference type="STRING" id="1089305.SAMN05444148_2272"/>
<organism evidence="2 3">
    <name type="scientific">Winogradskyella jejuensis</name>
    <dbReference type="NCBI Taxonomy" id="1089305"/>
    <lineage>
        <taxon>Bacteria</taxon>
        <taxon>Pseudomonadati</taxon>
        <taxon>Bacteroidota</taxon>
        <taxon>Flavobacteriia</taxon>
        <taxon>Flavobacteriales</taxon>
        <taxon>Flavobacteriaceae</taxon>
        <taxon>Winogradskyella</taxon>
    </lineage>
</organism>
<sequence>MTRIFIFITYLLFSVSSFSQTKISYSKEKLKGSYKWLDRYVVIDNDTMYGYNSSLSQNEIKYFCDNLNDKKILRLYKDVVYNNLDCGKYEHVNSKQWASEIIVYFDKSIPKKIQKDFKKFFSTIKVENLKINFTRNKEKSNYLIKTTEDIIPDLETIKEKGEAHPYNLVTYNFMGDNNSKFYSGILRINTKLIKDKSLILSKLKQMFFVGLGQFTFDKDVKENSLLSYKYNNSEVLSNEDAALLNLHYLKIQDTPLNCHFFSTFIKDLQSKCKL</sequence>
<proteinExistence type="predicted"/>
<dbReference type="EMBL" id="FQWS01000002">
    <property type="protein sequence ID" value="SHH54296.1"/>
    <property type="molecule type" value="Genomic_DNA"/>
</dbReference>